<dbReference type="Pfam" id="PF00905">
    <property type="entry name" value="Transpeptidase"/>
    <property type="match status" value="1"/>
</dbReference>
<sequence length="407" mass="43953">MFRGPSLSRLILAVAFLTCVFFTSVSWAAHITTHATSKSKSQKVSESQRTRRRLHHLARSRSASVTRVSTTTHRRRYYERFHMSSFAEDVTAGDITAGEDPVVRQAAVDALGNMNGTVVAIEPTSGRVLAMVNQKLALSSGAQPCSTIKLAVALGALNEGVVSRDTEVALGRRSRINMTEALAHSNNAYFEALGRELGFDKVAYYAHEYGLGELAGYDIPGEQEGNYPDEAIPAQLGGVGKMCSYGEGISMTPLQLGAMVAAIANGGTLYYLQHPTTPEEVANFQPRVKRQLDIAPLIPEISDGMAGAVEYGTARSLRLNFSEEEILGKTGTCSHAGTRFGWFASYANSSVGRIVVVVFLQGGRPTFGPKAAEIAGRMYRDMYDHNFFVSGPVLPPDSAVKTETTTQ</sequence>
<feature type="chain" id="PRO_5015577059" evidence="2">
    <location>
        <begin position="29"/>
        <end position="407"/>
    </location>
</feature>
<proteinExistence type="predicted"/>
<dbReference type="PANTHER" id="PTHR30627:SF2">
    <property type="entry name" value="PEPTIDOGLYCAN D,D-TRANSPEPTIDASE MRDA"/>
    <property type="match status" value="1"/>
</dbReference>
<keyword evidence="2" id="KW-0732">Signal</keyword>
<dbReference type="SUPFAM" id="SSF56601">
    <property type="entry name" value="beta-lactamase/transpeptidase-like"/>
    <property type="match status" value="1"/>
</dbReference>
<dbReference type="GO" id="GO:0005886">
    <property type="term" value="C:plasma membrane"/>
    <property type="evidence" value="ECO:0007669"/>
    <property type="project" value="TreeGrafter"/>
</dbReference>
<dbReference type="InterPro" id="IPR050515">
    <property type="entry name" value="Beta-lactam/transpept"/>
</dbReference>
<dbReference type="InterPro" id="IPR012338">
    <property type="entry name" value="Beta-lactam/transpept-like"/>
</dbReference>
<evidence type="ECO:0000313" key="4">
    <source>
        <dbReference type="EMBL" id="SPF31284.1"/>
    </source>
</evidence>
<name>A0A2U3JV51_9BACT</name>
<reference evidence="5" key="1">
    <citation type="submission" date="2018-02" db="EMBL/GenBank/DDBJ databases">
        <authorList>
            <person name="Hausmann B."/>
        </authorList>
    </citation>
    <scope>NUCLEOTIDE SEQUENCE [LARGE SCALE GENOMIC DNA]</scope>
    <source>
        <strain evidence="5">Peat soil MAG SbA1</strain>
    </source>
</reference>
<feature type="signal peptide" evidence="2">
    <location>
        <begin position="1"/>
        <end position="28"/>
    </location>
</feature>
<feature type="compositionally biased region" description="Basic residues" evidence="1">
    <location>
        <begin position="50"/>
        <end position="59"/>
    </location>
</feature>
<dbReference type="AlphaFoldDB" id="A0A2U3JV51"/>
<dbReference type="Proteomes" id="UP000238701">
    <property type="component" value="Unassembled WGS sequence"/>
</dbReference>
<organism evidence="4 5">
    <name type="scientific">Candidatus Sulfotelmatobacter kueseliae</name>
    <dbReference type="NCBI Taxonomy" id="2042962"/>
    <lineage>
        <taxon>Bacteria</taxon>
        <taxon>Pseudomonadati</taxon>
        <taxon>Acidobacteriota</taxon>
        <taxon>Terriglobia</taxon>
        <taxon>Terriglobales</taxon>
        <taxon>Candidatus Korobacteraceae</taxon>
        <taxon>Candidatus Sulfotelmatobacter</taxon>
    </lineage>
</organism>
<dbReference type="OrthoDB" id="103277at2"/>
<feature type="domain" description="Penicillin-binding protein transpeptidase" evidence="3">
    <location>
        <begin position="116"/>
        <end position="377"/>
    </location>
</feature>
<dbReference type="GO" id="GO:0071972">
    <property type="term" value="F:peptidoglycan L,D-transpeptidase activity"/>
    <property type="evidence" value="ECO:0007669"/>
    <property type="project" value="TreeGrafter"/>
</dbReference>
<gene>
    <name evidence="4" type="ORF">SBA1_10007</name>
</gene>
<evidence type="ECO:0000256" key="2">
    <source>
        <dbReference type="SAM" id="SignalP"/>
    </source>
</evidence>
<dbReference type="GO" id="GO:0071555">
    <property type="term" value="P:cell wall organization"/>
    <property type="evidence" value="ECO:0007669"/>
    <property type="project" value="TreeGrafter"/>
</dbReference>
<dbReference type="EMBL" id="OMOD01000001">
    <property type="protein sequence ID" value="SPF31284.1"/>
    <property type="molecule type" value="Genomic_DNA"/>
</dbReference>
<evidence type="ECO:0000259" key="3">
    <source>
        <dbReference type="Pfam" id="PF00905"/>
    </source>
</evidence>
<accession>A0A2U3JV51</accession>
<dbReference type="InterPro" id="IPR001460">
    <property type="entry name" value="PCN-bd_Tpept"/>
</dbReference>
<dbReference type="PANTHER" id="PTHR30627">
    <property type="entry name" value="PEPTIDOGLYCAN D,D-TRANSPEPTIDASE"/>
    <property type="match status" value="1"/>
</dbReference>
<evidence type="ECO:0000256" key="1">
    <source>
        <dbReference type="SAM" id="MobiDB-lite"/>
    </source>
</evidence>
<feature type="compositionally biased region" description="Low complexity" evidence="1">
    <location>
        <begin position="38"/>
        <end position="47"/>
    </location>
</feature>
<dbReference type="Gene3D" id="3.40.710.10">
    <property type="entry name" value="DD-peptidase/beta-lactamase superfamily"/>
    <property type="match status" value="1"/>
</dbReference>
<evidence type="ECO:0000313" key="5">
    <source>
        <dbReference type="Proteomes" id="UP000238701"/>
    </source>
</evidence>
<feature type="region of interest" description="Disordered" evidence="1">
    <location>
        <begin position="36"/>
        <end position="62"/>
    </location>
</feature>
<protein>
    <submittedName>
        <fullName evidence="4">Penicillin-binding protein, transpeptidase</fullName>
    </submittedName>
</protein>
<dbReference type="GO" id="GO:0008658">
    <property type="term" value="F:penicillin binding"/>
    <property type="evidence" value="ECO:0007669"/>
    <property type="project" value="InterPro"/>
</dbReference>